<comment type="caution">
    <text evidence="1">The sequence shown here is derived from an EMBL/GenBank/DDBJ whole genome shotgun (WGS) entry which is preliminary data.</text>
</comment>
<dbReference type="Proteomes" id="UP000243975">
    <property type="component" value="Unassembled WGS sequence"/>
</dbReference>
<evidence type="ECO:0000313" key="2">
    <source>
        <dbReference type="Proteomes" id="UP000243975"/>
    </source>
</evidence>
<organism evidence="1 2">
    <name type="scientific">Cynara cardunculus var. scolymus</name>
    <name type="common">Globe artichoke</name>
    <name type="synonym">Cynara scolymus</name>
    <dbReference type="NCBI Taxonomy" id="59895"/>
    <lineage>
        <taxon>Eukaryota</taxon>
        <taxon>Viridiplantae</taxon>
        <taxon>Streptophyta</taxon>
        <taxon>Embryophyta</taxon>
        <taxon>Tracheophyta</taxon>
        <taxon>Spermatophyta</taxon>
        <taxon>Magnoliopsida</taxon>
        <taxon>eudicotyledons</taxon>
        <taxon>Gunneridae</taxon>
        <taxon>Pentapetalae</taxon>
        <taxon>asterids</taxon>
        <taxon>campanulids</taxon>
        <taxon>Asterales</taxon>
        <taxon>Asteraceae</taxon>
        <taxon>Carduoideae</taxon>
        <taxon>Cardueae</taxon>
        <taxon>Carduinae</taxon>
        <taxon>Cynara</taxon>
    </lineage>
</organism>
<keyword evidence="2" id="KW-1185">Reference proteome</keyword>
<reference evidence="1 2" key="1">
    <citation type="journal article" date="2016" name="Sci. Rep.">
        <title>The genome sequence of the outbreeding globe artichoke constructed de novo incorporating a phase-aware low-pass sequencing strategy of F1 progeny.</title>
        <authorList>
            <person name="Scaglione D."/>
            <person name="Reyes-Chin-Wo S."/>
            <person name="Acquadro A."/>
            <person name="Froenicke L."/>
            <person name="Portis E."/>
            <person name="Beitel C."/>
            <person name="Tirone M."/>
            <person name="Mauro R."/>
            <person name="Lo Monaco A."/>
            <person name="Mauromicale G."/>
            <person name="Faccioli P."/>
            <person name="Cattivelli L."/>
            <person name="Rieseberg L."/>
            <person name="Michelmore R."/>
            <person name="Lanteri S."/>
        </authorList>
    </citation>
    <scope>NUCLEOTIDE SEQUENCE [LARGE SCALE GENOMIC DNA]</scope>
    <source>
        <strain evidence="1">2C</strain>
    </source>
</reference>
<dbReference type="EMBL" id="LEKV01005079">
    <property type="protein sequence ID" value="KVH91087.1"/>
    <property type="molecule type" value="Genomic_DNA"/>
</dbReference>
<accession>A0A118JU80</accession>
<name>A0A118JU80_CYNCS</name>
<protein>
    <submittedName>
        <fullName evidence="1">Uncharacterized protein</fullName>
    </submittedName>
</protein>
<sequence length="81" mass="8874">MIYRKWSLLTGPAVLCGGVAAAALAVNFIFKQCALHGNTPYCFDLGKATSGVFGLEKIPSLNRQEKSKVRHHQASRTDVKR</sequence>
<proteinExistence type="predicted"/>
<dbReference type="AlphaFoldDB" id="A0A118JU80"/>
<evidence type="ECO:0000313" key="1">
    <source>
        <dbReference type="EMBL" id="KVH91087.1"/>
    </source>
</evidence>
<gene>
    <name evidence="1" type="ORF">Ccrd_006886</name>
</gene>
<dbReference type="Gramene" id="KVH91087">
    <property type="protein sequence ID" value="KVH91087"/>
    <property type="gene ID" value="Ccrd_006886"/>
</dbReference>